<sequence length="66" mass="7370">MTSPLFVGIDVGSESNVVCCLTRDEEKRPLSRFSITNNRPGILELQERGSHQGESFPHDQLVSKVQ</sequence>
<evidence type="ECO:0000256" key="1">
    <source>
        <dbReference type="SAM" id="MobiDB-lite"/>
    </source>
</evidence>
<name>A0ABU0CR00_9BACI</name>
<evidence type="ECO:0000313" key="3">
    <source>
        <dbReference type="Proteomes" id="UP001232445"/>
    </source>
</evidence>
<accession>A0ABU0CR00</accession>
<keyword evidence="3" id="KW-1185">Reference proteome</keyword>
<organism evidence="2 3">
    <name type="scientific">Caldalkalibacillus uzonensis</name>
    <dbReference type="NCBI Taxonomy" id="353224"/>
    <lineage>
        <taxon>Bacteria</taxon>
        <taxon>Bacillati</taxon>
        <taxon>Bacillota</taxon>
        <taxon>Bacilli</taxon>
        <taxon>Bacillales</taxon>
        <taxon>Bacillaceae</taxon>
        <taxon>Caldalkalibacillus</taxon>
    </lineage>
</organism>
<protein>
    <submittedName>
        <fullName evidence="2">Uncharacterized protein YjiK</fullName>
    </submittedName>
</protein>
<evidence type="ECO:0000313" key="2">
    <source>
        <dbReference type="EMBL" id="MDQ0338493.1"/>
    </source>
</evidence>
<dbReference type="EMBL" id="JAUSUQ010000004">
    <property type="protein sequence ID" value="MDQ0338493.1"/>
    <property type="molecule type" value="Genomic_DNA"/>
</dbReference>
<reference evidence="2 3" key="1">
    <citation type="submission" date="2023-07" db="EMBL/GenBank/DDBJ databases">
        <title>Genomic Encyclopedia of Type Strains, Phase IV (KMG-IV): sequencing the most valuable type-strain genomes for metagenomic binning, comparative biology and taxonomic classification.</title>
        <authorList>
            <person name="Goeker M."/>
        </authorList>
    </citation>
    <scope>NUCLEOTIDE SEQUENCE [LARGE SCALE GENOMIC DNA]</scope>
    <source>
        <strain evidence="2 3">DSM 17740</strain>
    </source>
</reference>
<dbReference type="Proteomes" id="UP001232445">
    <property type="component" value="Unassembled WGS sequence"/>
</dbReference>
<comment type="caution">
    <text evidence="2">The sequence shown here is derived from an EMBL/GenBank/DDBJ whole genome shotgun (WGS) entry which is preliminary data.</text>
</comment>
<proteinExistence type="predicted"/>
<feature type="region of interest" description="Disordered" evidence="1">
    <location>
        <begin position="47"/>
        <end position="66"/>
    </location>
</feature>
<gene>
    <name evidence="2" type="ORF">J2S00_001279</name>
</gene>
<dbReference type="RefSeq" id="WP_307336942.1">
    <property type="nucleotide sequence ID" value="NZ_JAUSUQ010000004.1"/>
</dbReference>